<dbReference type="InterPro" id="IPR018681">
    <property type="entry name" value="DUF2165_transmembrane"/>
</dbReference>
<organism evidence="2 3">
    <name type="scientific">Alloalcanivorax balearicus MACL04</name>
    <dbReference type="NCBI Taxonomy" id="1177182"/>
    <lineage>
        <taxon>Bacteria</taxon>
        <taxon>Pseudomonadati</taxon>
        <taxon>Pseudomonadota</taxon>
        <taxon>Gammaproteobacteria</taxon>
        <taxon>Oceanospirillales</taxon>
        <taxon>Alcanivoracaceae</taxon>
        <taxon>Alloalcanivorax</taxon>
    </lineage>
</organism>
<reference evidence="2" key="1">
    <citation type="submission" date="2012-09" db="EMBL/GenBank/DDBJ databases">
        <title>Genome Sequence of alkane-degrading Bacterium Alcanivorax balearicus MACL04.</title>
        <authorList>
            <person name="Lai Q."/>
            <person name="Shao Z."/>
        </authorList>
    </citation>
    <scope>NUCLEOTIDE SEQUENCE</scope>
    <source>
        <strain evidence="2">MACL04</strain>
    </source>
</reference>
<dbReference type="RefSeq" id="WP_163123763.1">
    <property type="nucleotide sequence ID" value="NZ_ARXS01000005.1"/>
</dbReference>
<sequence length="161" mass="17616">MLEPGLLLLRLVVVGGLAVWLTLILINVITDRKGTVASVALIMTMNLIAQDNDTHPLLRRRIESRFWHVIGAVAIMTLQAITVVLLWRGTVLLLSDASASALSTQTVTAVQQGLTAFAALWLFMLMGGMWFVYWLKQPGLQQLHLTLLLVAIATGILFSVA</sequence>
<feature type="transmembrane region" description="Helical" evidence="1">
    <location>
        <begin position="142"/>
        <end position="160"/>
    </location>
</feature>
<dbReference type="Pfam" id="PF09933">
    <property type="entry name" value="DUF2165"/>
    <property type="match status" value="1"/>
</dbReference>
<gene>
    <name evidence="2" type="ORF">MA04_01319</name>
</gene>
<comment type="caution">
    <text evidence="2">The sequence shown here is derived from an EMBL/GenBank/DDBJ whole genome shotgun (WGS) entry which is preliminary data.</text>
</comment>
<dbReference type="Proteomes" id="UP001064106">
    <property type="component" value="Unassembled WGS sequence"/>
</dbReference>
<feature type="transmembrane region" description="Helical" evidence="1">
    <location>
        <begin position="114"/>
        <end position="135"/>
    </location>
</feature>
<keyword evidence="1" id="KW-0472">Membrane</keyword>
<feature type="transmembrane region" description="Helical" evidence="1">
    <location>
        <begin position="6"/>
        <end position="29"/>
    </location>
</feature>
<name>A0ABT2QWV7_9GAMM</name>
<keyword evidence="1" id="KW-1133">Transmembrane helix</keyword>
<accession>A0ABT2QWV7</accession>
<proteinExistence type="predicted"/>
<protein>
    <submittedName>
        <fullName evidence="2">Uncharacterized protein</fullName>
    </submittedName>
</protein>
<keyword evidence="1" id="KW-0812">Transmembrane</keyword>
<feature type="transmembrane region" description="Helical" evidence="1">
    <location>
        <begin position="66"/>
        <end position="87"/>
    </location>
</feature>
<keyword evidence="3" id="KW-1185">Reference proteome</keyword>
<evidence type="ECO:0000313" key="3">
    <source>
        <dbReference type="Proteomes" id="UP001064106"/>
    </source>
</evidence>
<evidence type="ECO:0000313" key="2">
    <source>
        <dbReference type="EMBL" id="MCU5782019.1"/>
    </source>
</evidence>
<evidence type="ECO:0000256" key="1">
    <source>
        <dbReference type="SAM" id="Phobius"/>
    </source>
</evidence>
<dbReference type="EMBL" id="ARXS01000005">
    <property type="protein sequence ID" value="MCU5782019.1"/>
    <property type="molecule type" value="Genomic_DNA"/>
</dbReference>